<dbReference type="Proteomes" id="UP000002630">
    <property type="component" value="Unassembled WGS sequence"/>
</dbReference>
<sequence length="582" mass="61612">MTMGYSSSYLPPFDNATGYLEYVENQLPELNHFFTVSSDTAIVAKDRVLTKFRTLKSKAKEAVTASKRQVHDAMLGPELNELTADEEEDVHRRLTDAHTRAESHFERCDADLKRIMGYHVNEAREEAQRKAAAAAEEARSRDEQRKNGSTSNVDGGEDSASKETKPANGQESEGKQDQGRGGKKKGGDGGKTGGKGDAKAGVDSANGKEAEGPQGEGRGGMKKGGDGGKSGGKEDKKARVDPANGRKAEGKQGKGRGGKKKGGDGGKSGGKGDGTAGVNSANGQEAEGKQGNGFDGSTAPKGCLDFVLGNRLHNGRWNVKQPGYGTVMKVNMGVDQKEVESHDVLMDDAESIVTMVARYVEVDVKYARTHVASGKGSPAGERRRSDNELVSPENSSKEEEDTQIPVATNNGGTCTGEGVDRSRKNGQDDKLCGTRGMVSVKKEGGQSRKNGDKGKKKGNSDDEESDSSTDVEMGSDKKGGQRSKAGVGGRYKDTGDDEESDSSTDAEIQSDNKGRQGSKAGAGGRSRGKSDDEGSDSGSDGGNDSGREYSEGSGDGSDSDNSDASQEMRERRAKQRKRNRRR</sequence>
<feature type="compositionally biased region" description="Basic residues" evidence="1">
    <location>
        <begin position="571"/>
        <end position="582"/>
    </location>
</feature>
<evidence type="ECO:0000313" key="2">
    <source>
        <dbReference type="EMBL" id="CBJ32644.1"/>
    </source>
</evidence>
<feature type="compositionally biased region" description="Basic and acidic residues" evidence="1">
    <location>
        <begin position="440"/>
        <end position="453"/>
    </location>
</feature>
<dbReference type="EMBL" id="FN649760">
    <property type="protein sequence ID" value="CBJ32644.1"/>
    <property type="molecule type" value="Genomic_DNA"/>
</dbReference>
<reference evidence="2 3" key="1">
    <citation type="journal article" date="2010" name="Nature">
        <title>The Ectocarpus genome and the independent evolution of multicellularity in brown algae.</title>
        <authorList>
            <person name="Cock J.M."/>
            <person name="Sterck L."/>
            <person name="Rouze P."/>
            <person name="Scornet D."/>
            <person name="Allen A.E."/>
            <person name="Amoutzias G."/>
            <person name="Anthouard V."/>
            <person name="Artiguenave F."/>
            <person name="Aury J.M."/>
            <person name="Badger J.H."/>
            <person name="Beszteri B."/>
            <person name="Billiau K."/>
            <person name="Bonnet E."/>
            <person name="Bothwell J.H."/>
            <person name="Bowler C."/>
            <person name="Boyen C."/>
            <person name="Brownlee C."/>
            <person name="Carrano C.J."/>
            <person name="Charrier B."/>
            <person name="Cho G.Y."/>
            <person name="Coelho S.M."/>
            <person name="Collen J."/>
            <person name="Corre E."/>
            <person name="Da Silva C."/>
            <person name="Delage L."/>
            <person name="Delaroque N."/>
            <person name="Dittami S.M."/>
            <person name="Doulbeau S."/>
            <person name="Elias M."/>
            <person name="Farnham G."/>
            <person name="Gachon C.M."/>
            <person name="Gschloessl B."/>
            <person name="Heesch S."/>
            <person name="Jabbari K."/>
            <person name="Jubin C."/>
            <person name="Kawai H."/>
            <person name="Kimura K."/>
            <person name="Kloareg B."/>
            <person name="Kupper F.C."/>
            <person name="Lang D."/>
            <person name="Le Bail A."/>
            <person name="Leblanc C."/>
            <person name="Lerouge P."/>
            <person name="Lohr M."/>
            <person name="Lopez P.J."/>
            <person name="Martens C."/>
            <person name="Maumus F."/>
            <person name="Michel G."/>
            <person name="Miranda-Saavedra D."/>
            <person name="Morales J."/>
            <person name="Moreau H."/>
            <person name="Motomura T."/>
            <person name="Nagasato C."/>
            <person name="Napoli C.A."/>
            <person name="Nelson D.R."/>
            <person name="Nyvall-Collen P."/>
            <person name="Peters A.F."/>
            <person name="Pommier C."/>
            <person name="Potin P."/>
            <person name="Poulain J."/>
            <person name="Quesneville H."/>
            <person name="Read B."/>
            <person name="Rensing S.A."/>
            <person name="Ritter A."/>
            <person name="Rousvoal S."/>
            <person name="Samanta M."/>
            <person name="Samson G."/>
            <person name="Schroeder D.C."/>
            <person name="Segurens B."/>
            <person name="Strittmatter M."/>
            <person name="Tonon T."/>
            <person name="Tregear J.W."/>
            <person name="Valentin K."/>
            <person name="von Dassow P."/>
            <person name="Yamagishi T."/>
            <person name="Van de Peer Y."/>
            <person name="Wincker P."/>
        </authorList>
    </citation>
    <scope>NUCLEOTIDE SEQUENCE [LARGE SCALE GENOMIC DNA]</scope>
    <source>
        <strain evidence="3">Ec32 / CCAP1310/4</strain>
    </source>
</reference>
<feature type="compositionally biased region" description="Basic and acidic residues" evidence="1">
    <location>
        <begin position="418"/>
        <end position="432"/>
    </location>
</feature>
<name>D7FZ27_ECTSI</name>
<protein>
    <submittedName>
        <fullName evidence="2">Uncharacterized protein</fullName>
    </submittedName>
</protein>
<feature type="compositionally biased region" description="Basic and acidic residues" evidence="1">
    <location>
        <begin position="172"/>
        <end position="211"/>
    </location>
</feature>
<accession>D7FZ27</accession>
<keyword evidence="3" id="KW-1185">Reference proteome</keyword>
<dbReference type="InParanoid" id="D7FZ27"/>
<gene>
    <name evidence="2" type="ORF">Esi_0352_0025</name>
</gene>
<feature type="compositionally biased region" description="Basic and acidic residues" evidence="1">
    <location>
        <begin position="223"/>
        <end position="252"/>
    </location>
</feature>
<evidence type="ECO:0000313" key="3">
    <source>
        <dbReference type="Proteomes" id="UP000002630"/>
    </source>
</evidence>
<feature type="compositionally biased region" description="Basic and acidic residues" evidence="1">
    <location>
        <begin position="136"/>
        <end position="146"/>
    </location>
</feature>
<feature type="compositionally biased region" description="Gly residues" evidence="1">
    <location>
        <begin position="265"/>
        <end position="275"/>
    </location>
</feature>
<proteinExistence type="predicted"/>
<feature type="region of interest" description="Disordered" evidence="1">
    <location>
        <begin position="127"/>
        <end position="302"/>
    </location>
</feature>
<evidence type="ECO:0000256" key="1">
    <source>
        <dbReference type="SAM" id="MobiDB-lite"/>
    </source>
</evidence>
<organism evidence="2 3">
    <name type="scientific">Ectocarpus siliculosus</name>
    <name type="common">Brown alga</name>
    <name type="synonym">Conferva siliculosa</name>
    <dbReference type="NCBI Taxonomy" id="2880"/>
    <lineage>
        <taxon>Eukaryota</taxon>
        <taxon>Sar</taxon>
        <taxon>Stramenopiles</taxon>
        <taxon>Ochrophyta</taxon>
        <taxon>PX clade</taxon>
        <taxon>Phaeophyceae</taxon>
        <taxon>Ectocarpales</taxon>
        <taxon>Ectocarpaceae</taxon>
        <taxon>Ectocarpus</taxon>
    </lineage>
</organism>
<feature type="region of interest" description="Disordered" evidence="1">
    <location>
        <begin position="371"/>
        <end position="582"/>
    </location>
</feature>
<feature type="compositionally biased region" description="Acidic residues" evidence="1">
    <location>
        <begin position="495"/>
        <end position="504"/>
    </location>
</feature>
<dbReference type="AlphaFoldDB" id="D7FZ27"/>